<feature type="transmembrane region" description="Helical" evidence="11">
    <location>
        <begin position="164"/>
        <end position="181"/>
    </location>
</feature>
<sequence>MDVDSGFTTANPLDSSSVWGPTDDYEDDSGALCSDGAQRLGQTLLPVLYSIVFILGLVGNGLAFLVLVRRQRRGYGSGTWDTTQVFLLNLAAADLLLVATLPLWARHAAREWPFGEWACKLATALYSVSFYCGVFVLTCLSVDRYLVVVRATRCRGVRWRRRRAWVACAGAWSAATLLSLLDVLSSRAQLQADTPDSAPRTVCQSLHAGPGGHVRKAALAVFQTAACFLLPFAIMLACYVRIAVTLAHTKSRGSRRKAVRVIVALVLLFFLCWLPYNAVLLVVALADLRGTWLGCRTHEALHYARQTTETLAFTHCCLNPLLYAFVGVRFREDLYRMLGDVRSTLCSLLTGSGTARQAAGEASTGTQSMPTHSGEARSQEHPQLENDGVPIDTLQDLPYCLAHSPGLHAESSHILSGVSTHSWVYF</sequence>
<dbReference type="InterPro" id="IPR000276">
    <property type="entry name" value="GPCR_Rhodpsn"/>
</dbReference>
<comment type="subcellular location">
    <subcellularLocation>
        <location evidence="1">Cell membrane</location>
        <topology evidence="1">Multi-pass membrane protein</topology>
    </subcellularLocation>
</comment>
<dbReference type="GO" id="GO:0019957">
    <property type="term" value="F:C-C chemokine binding"/>
    <property type="evidence" value="ECO:0007669"/>
    <property type="project" value="TreeGrafter"/>
</dbReference>
<evidence type="ECO:0000256" key="6">
    <source>
        <dbReference type="ARBA" id="ARBA00023136"/>
    </source>
</evidence>
<evidence type="ECO:0000256" key="10">
    <source>
        <dbReference type="SAM" id="MobiDB-lite"/>
    </source>
</evidence>
<dbReference type="PANTHER" id="PTHR10489">
    <property type="entry name" value="CELL ADHESION MOLECULE"/>
    <property type="match status" value="1"/>
</dbReference>
<dbReference type="PRINTS" id="PR00237">
    <property type="entry name" value="GPCRRHODOPSN"/>
</dbReference>
<keyword evidence="3 9" id="KW-0812">Transmembrane</keyword>
<dbReference type="GO" id="GO:0016493">
    <property type="term" value="F:C-C chemokine receptor activity"/>
    <property type="evidence" value="ECO:0007669"/>
    <property type="project" value="TreeGrafter"/>
</dbReference>
<dbReference type="GO" id="GO:0006955">
    <property type="term" value="P:immune response"/>
    <property type="evidence" value="ECO:0007669"/>
    <property type="project" value="TreeGrafter"/>
</dbReference>
<evidence type="ECO:0000256" key="8">
    <source>
        <dbReference type="ARBA" id="ARBA00023224"/>
    </source>
</evidence>
<dbReference type="EMBL" id="MT019904">
    <property type="protein sequence ID" value="QPK40787.1"/>
    <property type="molecule type" value="mRNA"/>
</dbReference>
<evidence type="ECO:0000256" key="4">
    <source>
        <dbReference type="ARBA" id="ARBA00022989"/>
    </source>
</evidence>
<keyword evidence="8 9" id="KW-0807">Transducer</keyword>
<protein>
    <submittedName>
        <fullName evidence="13">CXCR3</fullName>
    </submittedName>
</protein>
<feature type="transmembrane region" description="Helical" evidence="11">
    <location>
        <begin position="124"/>
        <end position="143"/>
    </location>
</feature>
<feature type="region of interest" description="Disordered" evidence="10">
    <location>
        <begin position="357"/>
        <end position="388"/>
    </location>
</feature>
<keyword evidence="6 11" id="KW-0472">Membrane</keyword>
<feature type="region of interest" description="Disordered" evidence="10">
    <location>
        <begin position="1"/>
        <end position="20"/>
    </location>
</feature>
<evidence type="ECO:0000256" key="1">
    <source>
        <dbReference type="ARBA" id="ARBA00004651"/>
    </source>
</evidence>
<name>A0A7T0IG37_LETCA</name>
<dbReference type="InterPro" id="IPR000355">
    <property type="entry name" value="Chemokine_rcpt"/>
</dbReference>
<dbReference type="PROSITE" id="PS50262">
    <property type="entry name" value="G_PROTEIN_RECEP_F1_2"/>
    <property type="match status" value="1"/>
</dbReference>
<dbReference type="GO" id="GO:0060326">
    <property type="term" value="P:cell chemotaxis"/>
    <property type="evidence" value="ECO:0007669"/>
    <property type="project" value="TreeGrafter"/>
</dbReference>
<keyword evidence="4 11" id="KW-1133">Transmembrane helix</keyword>
<evidence type="ECO:0000256" key="11">
    <source>
        <dbReference type="SAM" id="Phobius"/>
    </source>
</evidence>
<evidence type="ECO:0000259" key="12">
    <source>
        <dbReference type="PROSITE" id="PS50262"/>
    </source>
</evidence>
<dbReference type="GO" id="GO:0019722">
    <property type="term" value="P:calcium-mediated signaling"/>
    <property type="evidence" value="ECO:0007669"/>
    <property type="project" value="TreeGrafter"/>
</dbReference>
<dbReference type="PANTHER" id="PTHR10489:SF932">
    <property type="entry name" value="G-PROTEIN COUPLED RECEPTORS FAMILY 1 PROFILE DOMAIN-CONTAINING PROTEIN"/>
    <property type="match status" value="1"/>
</dbReference>
<dbReference type="GO" id="GO:0007204">
    <property type="term" value="P:positive regulation of cytosolic calcium ion concentration"/>
    <property type="evidence" value="ECO:0007669"/>
    <property type="project" value="TreeGrafter"/>
</dbReference>
<dbReference type="AlphaFoldDB" id="A0A7T0IG37"/>
<feature type="compositionally biased region" description="Polar residues" evidence="10">
    <location>
        <begin position="1"/>
        <end position="19"/>
    </location>
</feature>
<feature type="domain" description="G-protein coupled receptors family 1 profile" evidence="12">
    <location>
        <begin position="59"/>
        <end position="323"/>
    </location>
</feature>
<dbReference type="InterPro" id="IPR017452">
    <property type="entry name" value="GPCR_Rhodpsn_7TM"/>
</dbReference>
<feature type="transmembrane region" description="Helical" evidence="11">
    <location>
        <begin position="86"/>
        <end position="104"/>
    </location>
</feature>
<dbReference type="CDD" id="cd14984">
    <property type="entry name" value="7tmA_Chemokine_R"/>
    <property type="match status" value="1"/>
</dbReference>
<accession>A0A7T0IG37</accession>
<dbReference type="Pfam" id="PF00001">
    <property type="entry name" value="7tm_1"/>
    <property type="match status" value="1"/>
</dbReference>
<feature type="transmembrane region" description="Helical" evidence="11">
    <location>
        <begin position="47"/>
        <end position="66"/>
    </location>
</feature>
<dbReference type="SUPFAM" id="SSF81321">
    <property type="entry name" value="Family A G protein-coupled receptor-like"/>
    <property type="match status" value="1"/>
</dbReference>
<evidence type="ECO:0000256" key="7">
    <source>
        <dbReference type="ARBA" id="ARBA00023170"/>
    </source>
</evidence>
<feature type="transmembrane region" description="Helical" evidence="11">
    <location>
        <begin position="217"/>
        <end position="240"/>
    </location>
</feature>
<comment type="similarity">
    <text evidence="9">Belongs to the G-protein coupled receptor 1 family.</text>
</comment>
<feature type="transmembrane region" description="Helical" evidence="11">
    <location>
        <begin position="261"/>
        <end position="286"/>
    </location>
</feature>
<keyword evidence="5 9" id="KW-0297">G-protein coupled receptor</keyword>
<dbReference type="Gene3D" id="1.20.1070.10">
    <property type="entry name" value="Rhodopsin 7-helix transmembrane proteins"/>
    <property type="match status" value="1"/>
</dbReference>
<organism evidence="13">
    <name type="scientific">Lethenteron camtschaticum</name>
    <name type="common">Japanese lamprey</name>
    <name type="synonym">Lampetra japonica</name>
    <dbReference type="NCBI Taxonomy" id="980415"/>
    <lineage>
        <taxon>Eukaryota</taxon>
        <taxon>Metazoa</taxon>
        <taxon>Chordata</taxon>
        <taxon>Craniata</taxon>
        <taxon>Vertebrata</taxon>
        <taxon>Cyclostomata</taxon>
        <taxon>Hyperoartia</taxon>
        <taxon>Petromyzontiformes</taxon>
        <taxon>Petromyzontidae</taxon>
        <taxon>Lethenteron</taxon>
    </lineage>
</organism>
<evidence type="ECO:0000256" key="2">
    <source>
        <dbReference type="ARBA" id="ARBA00022475"/>
    </source>
</evidence>
<proteinExistence type="evidence at transcript level"/>
<dbReference type="PRINTS" id="PR00657">
    <property type="entry name" value="CCCHEMOKINER"/>
</dbReference>
<keyword evidence="2" id="KW-1003">Cell membrane</keyword>
<reference evidence="13" key="1">
    <citation type="submission" date="2020-02" db="EMBL/GenBank/DDBJ databases">
        <authorList>
            <person name="Liu W."/>
            <person name="Zhang Q."/>
            <person name="Song H."/>
            <person name="Xiang R."/>
            <person name="Sun Z."/>
            <person name="Liu Y."/>
        </authorList>
    </citation>
    <scope>NUCLEOTIDE SEQUENCE</scope>
</reference>
<evidence type="ECO:0000256" key="9">
    <source>
        <dbReference type="RuleBase" id="RU000688"/>
    </source>
</evidence>
<dbReference type="InterPro" id="IPR050119">
    <property type="entry name" value="CCR1-9-like"/>
</dbReference>
<evidence type="ECO:0000313" key="13">
    <source>
        <dbReference type="EMBL" id="QPK40787.1"/>
    </source>
</evidence>
<evidence type="ECO:0000256" key="3">
    <source>
        <dbReference type="ARBA" id="ARBA00022692"/>
    </source>
</evidence>
<dbReference type="PROSITE" id="PS00237">
    <property type="entry name" value="G_PROTEIN_RECEP_F1_1"/>
    <property type="match status" value="1"/>
</dbReference>
<feature type="compositionally biased region" description="Basic and acidic residues" evidence="10">
    <location>
        <begin position="374"/>
        <end position="384"/>
    </location>
</feature>
<dbReference type="GO" id="GO:0009897">
    <property type="term" value="C:external side of plasma membrane"/>
    <property type="evidence" value="ECO:0007669"/>
    <property type="project" value="TreeGrafter"/>
</dbReference>
<keyword evidence="7 9" id="KW-0675">Receptor</keyword>
<evidence type="ECO:0000256" key="5">
    <source>
        <dbReference type="ARBA" id="ARBA00023040"/>
    </source>
</evidence>